<dbReference type="NCBIfam" id="TIGR04019">
    <property type="entry name" value="B_thiol_YtxJ"/>
    <property type="match status" value="1"/>
</dbReference>
<dbReference type="Pfam" id="PF11009">
    <property type="entry name" value="BrxC"/>
    <property type="match status" value="1"/>
</dbReference>
<evidence type="ECO:0000313" key="2">
    <source>
        <dbReference type="Proteomes" id="UP000281985"/>
    </source>
</evidence>
<comment type="caution">
    <text evidence="1">The sequence shown here is derived from an EMBL/GenBank/DDBJ whole genome shotgun (WGS) entry which is preliminary data.</text>
</comment>
<reference evidence="1 2" key="1">
    <citation type="submission" date="2018-10" db="EMBL/GenBank/DDBJ databases">
        <title>Dokdonia luteus sp. nov., isolated from sea water.</title>
        <authorList>
            <person name="Zhou L.Y."/>
            <person name="Du Z.J."/>
        </authorList>
    </citation>
    <scope>NUCLEOTIDE SEQUENCE [LARGE SCALE GENOMIC DNA]</scope>
    <source>
        <strain evidence="1 2">SH27</strain>
    </source>
</reference>
<accession>A0A3M0G627</accession>
<sequence length="138" mass="15353">MGIFDSLFGKGKEDKVEVRDASQKVPDAMSWQQLTTIEQLDAIEEQSQSVPVVIFKHSTTCGVSRMAIKQFESEYDFAPSQLVAYYLDLKAYRDVSNEIANRFKVHHQSPQVILIKNGAAVYDESHGSISAGEIGAKL</sequence>
<dbReference type="OrthoDB" id="677051at2"/>
<dbReference type="AlphaFoldDB" id="A0A3M0G627"/>
<dbReference type="Proteomes" id="UP000281985">
    <property type="component" value="Unassembled WGS sequence"/>
</dbReference>
<name>A0A3M0G627_9FLAO</name>
<keyword evidence="2" id="KW-1185">Reference proteome</keyword>
<dbReference type="RefSeq" id="WP_121916895.1">
    <property type="nucleotide sequence ID" value="NZ_REFV01000005.1"/>
</dbReference>
<dbReference type="InterPro" id="IPR022551">
    <property type="entry name" value="BrxC"/>
</dbReference>
<dbReference type="EMBL" id="REFV01000005">
    <property type="protein sequence ID" value="RMB60491.1"/>
    <property type="molecule type" value="Genomic_DNA"/>
</dbReference>
<evidence type="ECO:0000313" key="1">
    <source>
        <dbReference type="EMBL" id="RMB60491.1"/>
    </source>
</evidence>
<gene>
    <name evidence="1" type="primary">ytxJ</name>
    <name evidence="1" type="ORF">EAX61_06625</name>
</gene>
<organism evidence="1 2">
    <name type="scientific">Dokdonia sinensis</name>
    <dbReference type="NCBI Taxonomy" id="2479847"/>
    <lineage>
        <taxon>Bacteria</taxon>
        <taxon>Pseudomonadati</taxon>
        <taxon>Bacteroidota</taxon>
        <taxon>Flavobacteriia</taxon>
        <taxon>Flavobacteriales</taxon>
        <taxon>Flavobacteriaceae</taxon>
        <taxon>Dokdonia</taxon>
    </lineage>
</organism>
<proteinExistence type="predicted"/>
<dbReference type="InterPro" id="IPR036249">
    <property type="entry name" value="Thioredoxin-like_sf"/>
</dbReference>
<protein>
    <submittedName>
        <fullName evidence="1">Bacillithiol system redox-active protein YtxJ</fullName>
    </submittedName>
</protein>
<dbReference type="SUPFAM" id="SSF52833">
    <property type="entry name" value="Thioredoxin-like"/>
    <property type="match status" value="1"/>
</dbReference>
<dbReference type="Gene3D" id="3.40.30.10">
    <property type="entry name" value="Glutaredoxin"/>
    <property type="match status" value="1"/>
</dbReference>
<dbReference type="CDD" id="cd02947">
    <property type="entry name" value="TRX_family"/>
    <property type="match status" value="1"/>
</dbReference>